<dbReference type="OrthoDB" id="7701369at2759"/>
<accession>A0A232EHV5</accession>
<dbReference type="AlphaFoldDB" id="A0A232EHV5"/>
<sequence length="430" mass="49380">MRSSSDYDKFKDVEHRFFVLYSGSIVLKKILPANVYNHFLLFHVGCGLLTSKEAVSYVNLSRNYLIKFVEDAVSLHGVKFVLLNIHNLCHVVGDVENMQCNLNDISAFPYESELGQIKNMLLSPHRTIVQYCRRIHEDRSILNQVVELPQELLFSSKHPDNLVKLKSGDIVQIVKILDNEKKIYLKVVKYKIKKSLYTYPCDSAMLDIYEIENVNNSRSTSRTVPLESLSPVAGNETWLEMYPYHIVEFDTPVAGNETWLEMYPYHIVEFVTRGRKSSVRKVDIVATKWISFDNVKKKCFAKYPLPPYTKEKYNVLNKALEELSDAPVDWEQFTVKIRGKAGNINEAFKKMKALDYQETALTMESAESSSDAEKKAADKLRQQQFMNAAARYSQSIHKQTNSSQETCNQTNSLKTISQKIIVKTCCHTPV</sequence>
<organism evidence="1 2">
    <name type="scientific">Trichomalopsis sarcophagae</name>
    <dbReference type="NCBI Taxonomy" id="543379"/>
    <lineage>
        <taxon>Eukaryota</taxon>
        <taxon>Metazoa</taxon>
        <taxon>Ecdysozoa</taxon>
        <taxon>Arthropoda</taxon>
        <taxon>Hexapoda</taxon>
        <taxon>Insecta</taxon>
        <taxon>Pterygota</taxon>
        <taxon>Neoptera</taxon>
        <taxon>Endopterygota</taxon>
        <taxon>Hymenoptera</taxon>
        <taxon>Apocrita</taxon>
        <taxon>Proctotrupomorpha</taxon>
        <taxon>Chalcidoidea</taxon>
        <taxon>Pteromalidae</taxon>
        <taxon>Pteromalinae</taxon>
        <taxon>Trichomalopsis</taxon>
    </lineage>
</organism>
<name>A0A232EHV5_9HYME</name>
<reference evidence="1 2" key="1">
    <citation type="journal article" date="2017" name="Curr. Biol.">
        <title>The Evolution of Venom by Co-option of Single-Copy Genes.</title>
        <authorList>
            <person name="Martinson E.O."/>
            <person name="Mrinalini"/>
            <person name="Kelkar Y.D."/>
            <person name="Chang C.H."/>
            <person name="Werren J.H."/>
        </authorList>
    </citation>
    <scope>NUCLEOTIDE SEQUENCE [LARGE SCALE GENOMIC DNA]</scope>
    <source>
        <strain evidence="1 2">Alberta</strain>
        <tissue evidence="1">Whole body</tissue>
    </source>
</reference>
<comment type="caution">
    <text evidence="1">The sequence shown here is derived from an EMBL/GenBank/DDBJ whole genome shotgun (WGS) entry which is preliminary data.</text>
</comment>
<dbReference type="STRING" id="543379.A0A232EHV5"/>
<evidence type="ECO:0000313" key="2">
    <source>
        <dbReference type="Proteomes" id="UP000215335"/>
    </source>
</evidence>
<dbReference type="EMBL" id="NNAY01004436">
    <property type="protein sequence ID" value="OXU17901.1"/>
    <property type="molecule type" value="Genomic_DNA"/>
</dbReference>
<gene>
    <name evidence="1" type="ORF">TSAR_016901</name>
</gene>
<protein>
    <submittedName>
        <fullName evidence="1">Uncharacterized protein</fullName>
    </submittedName>
</protein>
<dbReference type="Proteomes" id="UP000215335">
    <property type="component" value="Unassembled WGS sequence"/>
</dbReference>
<evidence type="ECO:0000313" key="1">
    <source>
        <dbReference type="EMBL" id="OXU17901.1"/>
    </source>
</evidence>
<keyword evidence="2" id="KW-1185">Reference proteome</keyword>
<proteinExistence type="predicted"/>
<dbReference type="PANTHER" id="PTHR33053:SF25">
    <property type="entry name" value="TRANSPOSASE DOMAIN-CONTAINING PROTEIN"/>
    <property type="match status" value="1"/>
</dbReference>
<dbReference type="PANTHER" id="PTHR33053">
    <property type="entry name" value="PROTEIN, PUTATIVE-RELATED"/>
    <property type="match status" value="1"/>
</dbReference>